<evidence type="ECO:0000256" key="6">
    <source>
        <dbReference type="ARBA" id="ARBA00022683"/>
    </source>
</evidence>
<dbReference type="AlphaFoldDB" id="A0A917FFD2"/>
<dbReference type="InterPro" id="IPR001127">
    <property type="entry name" value="PTS_EIIA_1_perm"/>
</dbReference>
<sequence>MDHKGMASAILKNVGGAENVVHLGHCATRLRFTLANEDKPNMEALKGVPGVLSVVKGSQFQVVVGNQVIEVYDELLKLGGFDSQSGSAAEKGGNKGDKSKKKIGPVILDFLVSVFQPLIPAMAGAGILKSLLLLLATLNLVDKTGQTYLILTFISSSVFYFLPILVALTVATKMKVNHIVAAAAMSVLLFPDMTKLMSEGANFLSFSITNVNYTSQVFPSILGVLFYACMEKMFTRISPKPIRVFFIPMMALLFTVPVTLLILGPVGFTLGTYLTTAVLFIFNQFGWVAVGLLAAILPFMIATGMHKAMTPYVVNSVTSTGKEFLMLPALLAHNMAESAACFAVAIRTKNSGLRALAISSGISAIFGISEPALYGITLQKKRVLISIVISCFVGGATLGLFSVAGSTVVSPSLASISMFINPDNGRNFMYAISGLFVSYVLSFVLTLILWKEEIEKSGERPGKNVQQTADTSGLDVVVGEGIGLKQPVPGTVIPLSEVKDEVFSSKAMGDGIAVVPSKGELYAPADGTIQIVYRTQHALAMLVGGGVELLFHIGIDTVKLRGQHFETLVKAGDEVKAGDLLMRFNVEGIIEAGYDPVAITIVTNKDQYVVTKADAEQIERGTLMLVTPVIN</sequence>
<evidence type="ECO:0000259" key="13">
    <source>
        <dbReference type="PROSITE" id="PS51093"/>
    </source>
</evidence>
<dbReference type="PANTHER" id="PTHR30175:SF1">
    <property type="entry name" value="PTS SYSTEM ARBUTIN-, CELLOBIOSE-, AND SALICIN-SPECIFIC EIIBC COMPONENT-RELATED"/>
    <property type="match status" value="1"/>
</dbReference>
<feature type="transmembrane region" description="Helical" evidence="12">
    <location>
        <begin position="213"/>
        <end position="230"/>
    </location>
</feature>
<evidence type="ECO:0000256" key="10">
    <source>
        <dbReference type="ARBA" id="ARBA00023136"/>
    </source>
</evidence>
<feature type="transmembrane region" description="Helical" evidence="12">
    <location>
        <begin position="176"/>
        <end position="193"/>
    </location>
</feature>
<dbReference type="Pfam" id="PF00367">
    <property type="entry name" value="PTS_EIIB"/>
    <property type="match status" value="1"/>
</dbReference>
<comment type="subcellular location">
    <subcellularLocation>
        <location evidence="1">Cell membrane</location>
        <topology evidence="1">Multi-pass membrane protein</topology>
    </subcellularLocation>
</comment>
<dbReference type="RefSeq" id="WP_189023366.1">
    <property type="nucleotide sequence ID" value="NZ_BMKR01000005.1"/>
</dbReference>
<evidence type="ECO:0000256" key="8">
    <source>
        <dbReference type="ARBA" id="ARBA00022777"/>
    </source>
</evidence>
<feature type="transmembrane region" description="Helical" evidence="12">
    <location>
        <begin position="428"/>
        <end position="450"/>
    </location>
</feature>
<feature type="transmembrane region" description="Helical" evidence="12">
    <location>
        <begin position="383"/>
        <end position="408"/>
    </location>
</feature>
<gene>
    <name evidence="16" type="primary">bglF</name>
    <name evidence="16" type="ORF">GCM10010912_14380</name>
</gene>
<dbReference type="InterPro" id="IPR003352">
    <property type="entry name" value="PTS_EIIC"/>
</dbReference>
<dbReference type="FunFam" id="2.70.70.10:FF:000001">
    <property type="entry name" value="PTS system glucose-specific IIA component"/>
    <property type="match status" value="1"/>
</dbReference>
<dbReference type="PROSITE" id="PS51103">
    <property type="entry name" value="PTS_EIIC_TYPE_1"/>
    <property type="match status" value="1"/>
</dbReference>
<evidence type="ECO:0000313" key="17">
    <source>
        <dbReference type="Proteomes" id="UP000637643"/>
    </source>
</evidence>
<comment type="caution">
    <text evidence="16">The sequence shown here is derived from an EMBL/GenBank/DDBJ whole genome shotgun (WGS) entry which is preliminary data.</text>
</comment>
<dbReference type="Pfam" id="PF00358">
    <property type="entry name" value="PTS_EIIA_1"/>
    <property type="match status" value="1"/>
</dbReference>
<evidence type="ECO:0000256" key="5">
    <source>
        <dbReference type="ARBA" id="ARBA00022679"/>
    </source>
</evidence>
<dbReference type="InterPro" id="IPR011055">
    <property type="entry name" value="Dup_hybrid_motif"/>
</dbReference>
<feature type="domain" description="PTS EIIB type-1" evidence="14">
    <location>
        <begin position="4"/>
        <end position="85"/>
    </location>
</feature>
<dbReference type="CDD" id="cd00212">
    <property type="entry name" value="PTS_IIB_glc"/>
    <property type="match status" value="1"/>
</dbReference>
<evidence type="ECO:0000259" key="14">
    <source>
        <dbReference type="PROSITE" id="PS51098"/>
    </source>
</evidence>
<dbReference type="Pfam" id="PF02378">
    <property type="entry name" value="PTS_EIIC"/>
    <property type="match status" value="1"/>
</dbReference>
<keyword evidence="8" id="KW-0418">Kinase</keyword>
<feature type="transmembrane region" description="Helical" evidence="12">
    <location>
        <begin position="242"/>
        <end position="264"/>
    </location>
</feature>
<feature type="active site" description="Phosphocysteine intermediate; for EIIB activity" evidence="11">
    <location>
        <position position="26"/>
    </location>
</feature>
<evidence type="ECO:0000256" key="12">
    <source>
        <dbReference type="SAM" id="Phobius"/>
    </source>
</evidence>
<dbReference type="InterPro" id="IPR011297">
    <property type="entry name" value="PTS_IIABC_b_glu"/>
</dbReference>
<dbReference type="Gene3D" id="3.30.1360.60">
    <property type="entry name" value="Glucose permease domain IIB"/>
    <property type="match status" value="1"/>
</dbReference>
<dbReference type="SUPFAM" id="SSF55604">
    <property type="entry name" value="Glucose permease domain IIB"/>
    <property type="match status" value="1"/>
</dbReference>
<keyword evidence="3" id="KW-1003">Cell membrane</keyword>
<dbReference type="Proteomes" id="UP000637643">
    <property type="component" value="Unassembled WGS sequence"/>
</dbReference>
<dbReference type="GO" id="GO:0090589">
    <property type="term" value="F:protein-phosphocysteine-trehalose phosphotransferase system transporter activity"/>
    <property type="evidence" value="ECO:0007669"/>
    <property type="project" value="TreeGrafter"/>
</dbReference>
<feature type="transmembrane region" description="Helical" evidence="12">
    <location>
        <begin position="148"/>
        <end position="169"/>
    </location>
</feature>
<feature type="transmembrane region" description="Helical" evidence="12">
    <location>
        <begin position="284"/>
        <end position="303"/>
    </location>
</feature>
<reference evidence="16" key="2">
    <citation type="submission" date="2020-09" db="EMBL/GenBank/DDBJ databases">
        <authorList>
            <person name="Sun Q."/>
            <person name="Zhou Y."/>
        </authorList>
    </citation>
    <scope>NUCLEOTIDE SEQUENCE</scope>
    <source>
        <strain evidence="16">CGMCC 1.16134</strain>
    </source>
</reference>
<accession>A0A917FFD2</accession>
<evidence type="ECO:0000256" key="3">
    <source>
        <dbReference type="ARBA" id="ARBA00022475"/>
    </source>
</evidence>
<dbReference type="PROSITE" id="PS51098">
    <property type="entry name" value="PTS_EIIB_TYPE_1"/>
    <property type="match status" value="1"/>
</dbReference>
<keyword evidence="5" id="KW-0808">Transferase</keyword>
<dbReference type="GO" id="GO:0015771">
    <property type="term" value="P:trehalose transport"/>
    <property type="evidence" value="ECO:0007669"/>
    <property type="project" value="TreeGrafter"/>
</dbReference>
<dbReference type="NCBIfam" id="TIGR00830">
    <property type="entry name" value="PTBA"/>
    <property type="match status" value="1"/>
</dbReference>
<feature type="transmembrane region" description="Helical" evidence="12">
    <location>
        <begin position="324"/>
        <end position="346"/>
    </location>
</feature>
<dbReference type="PROSITE" id="PS01035">
    <property type="entry name" value="PTS_EIIB_TYPE_1_CYS"/>
    <property type="match status" value="1"/>
</dbReference>
<reference evidence="16" key="1">
    <citation type="journal article" date="2014" name="Int. J. Syst. Evol. Microbiol.">
        <title>Complete genome sequence of Corynebacterium casei LMG S-19264T (=DSM 44701T), isolated from a smear-ripened cheese.</title>
        <authorList>
            <consortium name="US DOE Joint Genome Institute (JGI-PGF)"/>
            <person name="Walter F."/>
            <person name="Albersmeier A."/>
            <person name="Kalinowski J."/>
            <person name="Ruckert C."/>
        </authorList>
    </citation>
    <scope>NUCLEOTIDE SEQUENCE</scope>
    <source>
        <strain evidence="16">CGMCC 1.16134</strain>
    </source>
</reference>
<feature type="domain" description="PTS EIIC type-1" evidence="15">
    <location>
        <begin position="109"/>
        <end position="461"/>
    </location>
</feature>
<evidence type="ECO:0000256" key="7">
    <source>
        <dbReference type="ARBA" id="ARBA00022692"/>
    </source>
</evidence>
<evidence type="ECO:0000256" key="4">
    <source>
        <dbReference type="ARBA" id="ARBA00022597"/>
    </source>
</evidence>
<dbReference type="PROSITE" id="PS00371">
    <property type="entry name" value="PTS_EIIA_TYPE_1_HIS"/>
    <property type="match status" value="1"/>
</dbReference>
<dbReference type="InterPro" id="IPR013013">
    <property type="entry name" value="PTS_EIIC_1"/>
</dbReference>
<evidence type="ECO:0000259" key="15">
    <source>
        <dbReference type="PROSITE" id="PS51103"/>
    </source>
</evidence>
<dbReference type="GO" id="GO:0016301">
    <property type="term" value="F:kinase activity"/>
    <property type="evidence" value="ECO:0007669"/>
    <property type="project" value="UniProtKB-KW"/>
</dbReference>
<keyword evidence="17" id="KW-1185">Reference proteome</keyword>
<evidence type="ECO:0000256" key="1">
    <source>
        <dbReference type="ARBA" id="ARBA00004651"/>
    </source>
</evidence>
<dbReference type="PROSITE" id="PS51093">
    <property type="entry name" value="PTS_EIIA_TYPE_1"/>
    <property type="match status" value="1"/>
</dbReference>
<dbReference type="Gene3D" id="2.70.70.10">
    <property type="entry name" value="Glucose Permease (Domain IIA)"/>
    <property type="match status" value="1"/>
</dbReference>
<evidence type="ECO:0000256" key="9">
    <source>
        <dbReference type="ARBA" id="ARBA00022989"/>
    </source>
</evidence>
<evidence type="ECO:0000256" key="2">
    <source>
        <dbReference type="ARBA" id="ARBA00022448"/>
    </source>
</evidence>
<evidence type="ECO:0000256" key="11">
    <source>
        <dbReference type="PROSITE-ProRule" id="PRU00421"/>
    </source>
</evidence>
<feature type="domain" description="PTS EIIA type-1" evidence="13">
    <location>
        <begin position="500"/>
        <end position="604"/>
    </location>
</feature>
<dbReference type="PANTHER" id="PTHR30175">
    <property type="entry name" value="PHOSPHOTRANSFERASE SYSTEM TRANSPORT PROTEIN"/>
    <property type="match status" value="1"/>
</dbReference>
<proteinExistence type="predicted"/>
<dbReference type="GO" id="GO:0008982">
    <property type="term" value="F:protein-N(PI)-phosphohistidine-sugar phosphotransferase activity"/>
    <property type="evidence" value="ECO:0007669"/>
    <property type="project" value="InterPro"/>
</dbReference>
<dbReference type="GO" id="GO:0009401">
    <property type="term" value="P:phosphoenolpyruvate-dependent sugar phosphotransferase system"/>
    <property type="evidence" value="ECO:0007669"/>
    <property type="project" value="UniProtKB-KW"/>
</dbReference>
<feature type="transmembrane region" description="Helical" evidence="12">
    <location>
        <begin position="106"/>
        <end position="128"/>
    </location>
</feature>
<dbReference type="SUPFAM" id="SSF51261">
    <property type="entry name" value="Duplicated hybrid motif"/>
    <property type="match status" value="1"/>
</dbReference>
<dbReference type="InterPro" id="IPR018113">
    <property type="entry name" value="PTrfase_EIIB_Cys"/>
</dbReference>
<dbReference type="InterPro" id="IPR001996">
    <property type="entry name" value="PTS_IIB_1"/>
</dbReference>
<keyword evidence="2" id="KW-0813">Transport</keyword>
<keyword evidence="7 12" id="KW-0812">Transmembrane</keyword>
<organism evidence="16 17">
    <name type="scientific">Paenibacillus albidus</name>
    <dbReference type="NCBI Taxonomy" id="2041023"/>
    <lineage>
        <taxon>Bacteria</taxon>
        <taxon>Bacillati</taxon>
        <taxon>Bacillota</taxon>
        <taxon>Bacilli</taxon>
        <taxon>Bacillales</taxon>
        <taxon>Paenibacillaceae</taxon>
        <taxon>Paenibacillus</taxon>
    </lineage>
</organism>
<keyword evidence="10 12" id="KW-0472">Membrane</keyword>
<feature type="transmembrane region" description="Helical" evidence="12">
    <location>
        <begin position="352"/>
        <end position="376"/>
    </location>
</feature>
<dbReference type="InterPro" id="IPR050558">
    <property type="entry name" value="PTS_Sugar-Specific_Components"/>
</dbReference>
<dbReference type="EMBL" id="BMKR01000005">
    <property type="protein sequence ID" value="GGF70319.1"/>
    <property type="molecule type" value="Genomic_DNA"/>
</dbReference>
<keyword evidence="6" id="KW-0598">Phosphotransferase system</keyword>
<evidence type="ECO:0000313" key="16">
    <source>
        <dbReference type="EMBL" id="GGF70319.1"/>
    </source>
</evidence>
<dbReference type="InterPro" id="IPR036878">
    <property type="entry name" value="Glu_permease_IIB"/>
</dbReference>
<keyword evidence="4" id="KW-0762">Sugar transport</keyword>
<keyword evidence="9 12" id="KW-1133">Transmembrane helix</keyword>
<dbReference type="NCBIfam" id="TIGR01995">
    <property type="entry name" value="PTS-II-ABC-beta"/>
    <property type="match status" value="1"/>
</dbReference>
<name>A0A917FFD2_9BACL</name>
<protein>
    <submittedName>
        <fullName evidence="16">PTS beta-glucoside transporter subunit EIIBCA</fullName>
    </submittedName>
</protein>
<dbReference type="GO" id="GO:0005886">
    <property type="term" value="C:plasma membrane"/>
    <property type="evidence" value="ECO:0007669"/>
    <property type="project" value="UniProtKB-SubCell"/>
</dbReference>